<evidence type="ECO:0000259" key="3">
    <source>
        <dbReference type="PROSITE" id="PS01031"/>
    </source>
</evidence>
<comment type="similarity">
    <text evidence="1 2">Belongs to the small heat shock protein (HSP20) family.</text>
</comment>
<dbReference type="EMBL" id="CP062983">
    <property type="protein sequence ID" value="QPC82216.1"/>
    <property type="molecule type" value="Genomic_DNA"/>
</dbReference>
<gene>
    <name evidence="4" type="ORF">G4Y79_21410</name>
</gene>
<name>A0A7S8IE41_9CHLR</name>
<dbReference type="KEGG" id="pmet:G4Y79_21410"/>
<proteinExistence type="inferred from homology"/>
<feature type="domain" description="SHSP" evidence="3">
    <location>
        <begin position="31"/>
        <end position="145"/>
    </location>
</feature>
<dbReference type="InterPro" id="IPR002068">
    <property type="entry name" value="A-crystallin/Hsp20_dom"/>
</dbReference>
<dbReference type="Gene3D" id="2.60.40.790">
    <property type="match status" value="1"/>
</dbReference>
<reference evidence="4 5" key="1">
    <citation type="submission" date="2020-02" db="EMBL/GenBank/DDBJ databases">
        <authorList>
            <person name="Zheng R.K."/>
            <person name="Sun C.M."/>
        </authorList>
    </citation>
    <scope>NUCLEOTIDE SEQUENCE [LARGE SCALE GENOMIC DNA]</scope>
    <source>
        <strain evidence="5">rifampicinis</strain>
    </source>
</reference>
<dbReference type="PANTHER" id="PTHR11527">
    <property type="entry name" value="HEAT-SHOCK PROTEIN 20 FAMILY MEMBER"/>
    <property type="match status" value="1"/>
</dbReference>
<protein>
    <submittedName>
        <fullName evidence="4">Hsp20/alpha crystallin family protein</fullName>
    </submittedName>
</protein>
<dbReference type="AlphaFoldDB" id="A0A7S8IE41"/>
<evidence type="ECO:0000256" key="2">
    <source>
        <dbReference type="RuleBase" id="RU003616"/>
    </source>
</evidence>
<dbReference type="SUPFAM" id="SSF49764">
    <property type="entry name" value="HSP20-like chaperones"/>
    <property type="match status" value="1"/>
</dbReference>
<evidence type="ECO:0000256" key="1">
    <source>
        <dbReference type="PROSITE-ProRule" id="PRU00285"/>
    </source>
</evidence>
<dbReference type="InterPro" id="IPR008978">
    <property type="entry name" value="HSP20-like_chaperone"/>
</dbReference>
<keyword evidence="5" id="KW-1185">Reference proteome</keyword>
<dbReference type="Pfam" id="PF00011">
    <property type="entry name" value="HSP20"/>
    <property type="match status" value="1"/>
</dbReference>
<dbReference type="InterPro" id="IPR031107">
    <property type="entry name" value="Small_HSP"/>
</dbReference>
<evidence type="ECO:0000313" key="5">
    <source>
        <dbReference type="Proteomes" id="UP000594468"/>
    </source>
</evidence>
<dbReference type="Proteomes" id="UP000594468">
    <property type="component" value="Chromosome"/>
</dbReference>
<dbReference type="RefSeq" id="WP_195170285.1">
    <property type="nucleotide sequence ID" value="NZ_CP062983.1"/>
</dbReference>
<accession>A0A7S8IE41</accession>
<evidence type="ECO:0000313" key="4">
    <source>
        <dbReference type="EMBL" id="QPC82216.1"/>
    </source>
</evidence>
<dbReference type="PROSITE" id="PS01031">
    <property type="entry name" value="SHSP"/>
    <property type="match status" value="1"/>
</dbReference>
<sequence>MLVRRTPTTRWIDRFFDDMRREMSNFEPSDEFNADYSLALDVDEEDDAYVVSTSIPGVKADDIHVSLNDNVLTISAEVQDNRESEDNNGKRVIRERHYGKFSRSVRFPVPVNSEAVEADYDNGVLTLNVPKSENVKPRTISVKAKS</sequence>
<organism evidence="4 5">
    <name type="scientific">Phototrophicus methaneseepsis</name>
    <dbReference type="NCBI Taxonomy" id="2710758"/>
    <lineage>
        <taxon>Bacteria</taxon>
        <taxon>Bacillati</taxon>
        <taxon>Chloroflexota</taxon>
        <taxon>Candidatus Thermofontia</taxon>
        <taxon>Phototrophicales</taxon>
        <taxon>Phototrophicaceae</taxon>
        <taxon>Phototrophicus</taxon>
    </lineage>
</organism>